<dbReference type="Pfam" id="PF04542">
    <property type="entry name" value="Sigma70_r2"/>
    <property type="match status" value="1"/>
</dbReference>
<keyword evidence="5" id="KW-0804">Transcription</keyword>
<dbReference type="AlphaFoldDB" id="A0A859DQ59"/>
<dbReference type="Proteomes" id="UP000509623">
    <property type="component" value="Chromosome"/>
</dbReference>
<dbReference type="SUPFAM" id="SSF88946">
    <property type="entry name" value="Sigma2 domain of RNA polymerase sigma factors"/>
    <property type="match status" value="1"/>
</dbReference>
<evidence type="ECO:0000259" key="6">
    <source>
        <dbReference type="Pfam" id="PF04542"/>
    </source>
</evidence>
<dbReference type="Pfam" id="PF08281">
    <property type="entry name" value="Sigma70_r4_2"/>
    <property type="match status" value="1"/>
</dbReference>
<dbReference type="RefSeq" id="WP_086035730.1">
    <property type="nucleotide sequence ID" value="NZ_CP046051.1"/>
</dbReference>
<dbReference type="PANTHER" id="PTHR43133">
    <property type="entry name" value="RNA POLYMERASE ECF-TYPE SIGMA FACTO"/>
    <property type="match status" value="1"/>
</dbReference>
<evidence type="ECO:0000256" key="3">
    <source>
        <dbReference type="ARBA" id="ARBA00023082"/>
    </source>
</evidence>
<dbReference type="Proteomes" id="UP000501316">
    <property type="component" value="Chromosome"/>
</dbReference>
<evidence type="ECO:0000256" key="4">
    <source>
        <dbReference type="ARBA" id="ARBA00023125"/>
    </source>
</evidence>
<keyword evidence="4" id="KW-0238">DNA-binding</keyword>
<comment type="similarity">
    <text evidence="1">Belongs to the sigma-70 factor family. ECF subfamily.</text>
</comment>
<dbReference type="InterPro" id="IPR039425">
    <property type="entry name" value="RNA_pol_sigma-70-like"/>
</dbReference>
<dbReference type="GO" id="GO:0003677">
    <property type="term" value="F:DNA binding"/>
    <property type="evidence" value="ECO:0007669"/>
    <property type="project" value="UniProtKB-KW"/>
</dbReference>
<dbReference type="InterPro" id="IPR013324">
    <property type="entry name" value="RNA_pol_sigma_r3/r4-like"/>
</dbReference>
<reference evidence="9" key="2">
    <citation type="journal article" date="2021" name="Appl. Environ. Microbiol.">
        <title>Adaptability of a Caproate-Producing Bacterium Contributes to Its Dominance in an Anaerobic Fermentation System.</title>
        <authorList>
            <person name="Wang H."/>
            <person name="Gu Y."/>
            <person name="Zhou W."/>
            <person name="Zhao D."/>
            <person name="Qiao Z."/>
            <person name="Zheng J."/>
            <person name="Gao J."/>
            <person name="Chen X."/>
            <person name="Ren C."/>
            <person name="Xu Y."/>
        </authorList>
    </citation>
    <scope>NUCLEOTIDE SEQUENCE</scope>
    <source>
        <strain evidence="9">JNU-WLY1368</strain>
    </source>
</reference>
<keyword evidence="2" id="KW-0805">Transcription regulation</keyword>
<dbReference type="EMBL" id="CP046161">
    <property type="protein sequence ID" value="QKO30988.1"/>
    <property type="molecule type" value="Genomic_DNA"/>
</dbReference>
<accession>A0A859DQ59</accession>
<evidence type="ECO:0000256" key="5">
    <source>
        <dbReference type="ARBA" id="ARBA00023163"/>
    </source>
</evidence>
<dbReference type="NCBIfam" id="TIGR02937">
    <property type="entry name" value="sigma70-ECF"/>
    <property type="match status" value="1"/>
</dbReference>
<dbReference type="PANTHER" id="PTHR43133:SF8">
    <property type="entry name" value="RNA POLYMERASE SIGMA FACTOR HI_1459-RELATED"/>
    <property type="match status" value="1"/>
</dbReference>
<dbReference type="InterPro" id="IPR007627">
    <property type="entry name" value="RNA_pol_sigma70_r2"/>
</dbReference>
<evidence type="ECO:0000259" key="7">
    <source>
        <dbReference type="Pfam" id="PF08281"/>
    </source>
</evidence>
<dbReference type="GO" id="GO:0016987">
    <property type="term" value="F:sigma factor activity"/>
    <property type="evidence" value="ECO:0007669"/>
    <property type="project" value="UniProtKB-KW"/>
</dbReference>
<evidence type="ECO:0000256" key="1">
    <source>
        <dbReference type="ARBA" id="ARBA00010641"/>
    </source>
</evidence>
<dbReference type="GO" id="GO:0006352">
    <property type="term" value="P:DNA-templated transcription initiation"/>
    <property type="evidence" value="ECO:0007669"/>
    <property type="project" value="InterPro"/>
</dbReference>
<dbReference type="InterPro" id="IPR036388">
    <property type="entry name" value="WH-like_DNA-bd_sf"/>
</dbReference>
<dbReference type="EMBL" id="CP046051">
    <property type="protein sequence ID" value="QKN23940.1"/>
    <property type="molecule type" value="Genomic_DNA"/>
</dbReference>
<evidence type="ECO:0000313" key="8">
    <source>
        <dbReference type="EMBL" id="QKN23940.1"/>
    </source>
</evidence>
<dbReference type="Gene3D" id="1.20.120.1810">
    <property type="match status" value="1"/>
</dbReference>
<organism evidence="8 10">
    <name type="scientific">Caproicibacterium lactatifermentans</name>
    <dbReference type="NCBI Taxonomy" id="2666138"/>
    <lineage>
        <taxon>Bacteria</taxon>
        <taxon>Bacillati</taxon>
        <taxon>Bacillota</taxon>
        <taxon>Clostridia</taxon>
        <taxon>Eubacteriales</taxon>
        <taxon>Oscillospiraceae</taxon>
        <taxon>Caproicibacterium</taxon>
    </lineage>
</organism>
<dbReference type="InterPro" id="IPR013249">
    <property type="entry name" value="RNA_pol_sigma70_r4_t2"/>
</dbReference>
<feature type="domain" description="RNA polymerase sigma factor 70 region 4 type 2" evidence="7">
    <location>
        <begin position="151"/>
        <end position="193"/>
    </location>
</feature>
<evidence type="ECO:0000256" key="2">
    <source>
        <dbReference type="ARBA" id="ARBA00023015"/>
    </source>
</evidence>
<dbReference type="Gene3D" id="1.10.10.10">
    <property type="entry name" value="Winged helix-like DNA-binding domain superfamily/Winged helix DNA-binding domain"/>
    <property type="match status" value="1"/>
</dbReference>
<dbReference type="InterPro" id="IPR013325">
    <property type="entry name" value="RNA_pol_sigma_r2"/>
</dbReference>
<reference evidence="9" key="3">
    <citation type="journal article" date="2022" name="Int. J. Syst. Evol. Microbiol.">
        <title>Caproicibacterium lactatifermentans sp. nov., isolated from pit clay used for the production of Chinese strong aroma-type liquor.</title>
        <authorList>
            <person name="Wang H."/>
            <person name="Gu Y."/>
            <person name="Zhao D."/>
            <person name="Qiao Z."/>
            <person name="Zheng J."/>
            <person name="Gao J."/>
            <person name="Ren C."/>
            <person name="Xu Y."/>
        </authorList>
    </citation>
    <scope>NUCLEOTIDE SEQUENCE</scope>
    <source>
        <strain evidence="9">JNU-WLY1368</strain>
    </source>
</reference>
<dbReference type="SUPFAM" id="SSF88659">
    <property type="entry name" value="Sigma3 and sigma4 domains of RNA polymerase sigma factors"/>
    <property type="match status" value="1"/>
</dbReference>
<name>A0A859DQ59_9FIRM</name>
<reference evidence="10 11" key="1">
    <citation type="submission" date="2019-11" db="EMBL/GenBank/DDBJ databases">
        <authorList>
            <person name="Ren C."/>
            <person name="Wang H."/>
            <person name="Xu Y."/>
        </authorList>
    </citation>
    <scope>NUCLEOTIDE SEQUENCE [LARGE SCALE GENOMIC DNA]</scope>
    <source>
        <strain evidence="11">JNU-WLY1368</strain>
        <strain evidence="8 10">LBM 19010</strain>
    </source>
</reference>
<evidence type="ECO:0000313" key="11">
    <source>
        <dbReference type="Proteomes" id="UP000509623"/>
    </source>
</evidence>
<keyword evidence="3" id="KW-0731">Sigma factor</keyword>
<dbReference type="InterPro" id="IPR014284">
    <property type="entry name" value="RNA_pol_sigma-70_dom"/>
</dbReference>
<gene>
    <name evidence="8" type="ORF">GJQ69_05260</name>
    <name evidence="9" type="ORF">GKP14_08285</name>
</gene>
<feature type="domain" description="RNA polymerase sigma-70 region 2" evidence="6">
    <location>
        <begin position="50"/>
        <end position="103"/>
    </location>
</feature>
<proteinExistence type="inferred from homology"/>
<sequence length="199" mass="22759">MIDKAKSEKKRLSAYTDAQLSSLIKEGNSDAFVELTARYVELIRAKSAPFHGTFLDHDDFYQEGLWGLYTAACTYRTDKGSRFSTYASICIHNRILMAYRNAKCGRNQPLDGFVSLNEEINLSASDTANPEAQYLSKERLQQVHFAIQNMLTEMEQKTLHLYLNGCSYAEIAQKMQITQKAADNALQRVRQKLRKHSEF</sequence>
<dbReference type="KEGG" id="clf:GJQ69_05260"/>
<evidence type="ECO:0000313" key="9">
    <source>
        <dbReference type="EMBL" id="QKO30988.1"/>
    </source>
</evidence>
<evidence type="ECO:0000313" key="10">
    <source>
        <dbReference type="Proteomes" id="UP000501316"/>
    </source>
</evidence>
<keyword evidence="11" id="KW-1185">Reference proteome</keyword>
<protein>
    <submittedName>
        <fullName evidence="8">Sigma-70 family RNA polymerase sigma factor</fullName>
    </submittedName>
</protein>